<dbReference type="Proteomes" id="UP000887565">
    <property type="component" value="Unplaced"/>
</dbReference>
<evidence type="ECO:0000313" key="1">
    <source>
        <dbReference type="Proteomes" id="UP000887565"/>
    </source>
</evidence>
<accession>A0A915HQB7</accession>
<dbReference type="WBParaSite" id="nRc.2.0.1.t03552-RA">
    <property type="protein sequence ID" value="nRc.2.0.1.t03552-RA"/>
    <property type="gene ID" value="nRc.2.0.1.g03552"/>
</dbReference>
<protein>
    <submittedName>
        <fullName evidence="2">Uncharacterized protein</fullName>
    </submittedName>
</protein>
<evidence type="ECO:0000313" key="2">
    <source>
        <dbReference type="WBParaSite" id="nRc.2.0.1.t03552-RA"/>
    </source>
</evidence>
<proteinExistence type="predicted"/>
<name>A0A915HQB7_ROMCU</name>
<dbReference type="AlphaFoldDB" id="A0A915HQB7"/>
<reference evidence="2" key="1">
    <citation type="submission" date="2022-11" db="UniProtKB">
        <authorList>
            <consortium name="WormBaseParasite"/>
        </authorList>
    </citation>
    <scope>IDENTIFICATION</scope>
</reference>
<organism evidence="1 2">
    <name type="scientific">Romanomermis culicivorax</name>
    <name type="common">Nematode worm</name>
    <dbReference type="NCBI Taxonomy" id="13658"/>
    <lineage>
        <taxon>Eukaryota</taxon>
        <taxon>Metazoa</taxon>
        <taxon>Ecdysozoa</taxon>
        <taxon>Nematoda</taxon>
        <taxon>Enoplea</taxon>
        <taxon>Dorylaimia</taxon>
        <taxon>Mermithida</taxon>
        <taxon>Mermithoidea</taxon>
        <taxon>Mermithidae</taxon>
        <taxon>Romanomermis</taxon>
    </lineage>
</organism>
<sequence>MDCFRSIRIEMTNLLPIVAKKFVQAAKLIPFGIETRRPQGAKTVDPQIRIEKFEFFHFFIQRRRRFR</sequence>
<keyword evidence="1" id="KW-1185">Reference proteome</keyword>